<name>A0A5B0Q2J5_PUCGR</name>
<sequence>MFQSYDSDPWMTGTLASCNFKTAEPTGCFNWSFQCTPVIHGCGLAESITRHP</sequence>
<organism evidence="1 3">
    <name type="scientific">Puccinia graminis f. sp. tritici</name>
    <dbReference type="NCBI Taxonomy" id="56615"/>
    <lineage>
        <taxon>Eukaryota</taxon>
        <taxon>Fungi</taxon>
        <taxon>Dikarya</taxon>
        <taxon>Basidiomycota</taxon>
        <taxon>Pucciniomycotina</taxon>
        <taxon>Pucciniomycetes</taxon>
        <taxon>Pucciniales</taxon>
        <taxon>Pucciniaceae</taxon>
        <taxon>Puccinia</taxon>
    </lineage>
</organism>
<keyword evidence="3" id="KW-1185">Reference proteome</keyword>
<dbReference type="EMBL" id="VSWC01000029">
    <property type="protein sequence ID" value="KAA1107329.1"/>
    <property type="molecule type" value="Genomic_DNA"/>
</dbReference>
<evidence type="ECO:0000313" key="2">
    <source>
        <dbReference type="EMBL" id="KAA1124910.1"/>
    </source>
</evidence>
<dbReference type="Proteomes" id="UP000324748">
    <property type="component" value="Unassembled WGS sequence"/>
</dbReference>
<dbReference type="Proteomes" id="UP000325313">
    <property type="component" value="Unassembled WGS sequence"/>
</dbReference>
<dbReference type="AlphaFoldDB" id="A0A5B0Q2J5"/>
<evidence type="ECO:0000313" key="1">
    <source>
        <dbReference type="EMBL" id="KAA1107329.1"/>
    </source>
</evidence>
<proteinExistence type="predicted"/>
<accession>A0A5B0Q2J5</accession>
<reference evidence="3 4" key="1">
    <citation type="submission" date="2019-05" db="EMBL/GenBank/DDBJ databases">
        <title>Emergence of the Ug99 lineage of the wheat stem rust pathogen through somatic hybridization.</title>
        <authorList>
            <person name="Li F."/>
            <person name="Upadhyaya N.M."/>
            <person name="Sperschneider J."/>
            <person name="Matny O."/>
            <person name="Nguyen-Phuc H."/>
            <person name="Mago R."/>
            <person name="Raley C."/>
            <person name="Miller M.E."/>
            <person name="Silverstein K.A.T."/>
            <person name="Henningsen E."/>
            <person name="Hirsch C.D."/>
            <person name="Visser B."/>
            <person name="Pretorius Z.A."/>
            <person name="Steffenson B.J."/>
            <person name="Schwessinger B."/>
            <person name="Dodds P.N."/>
            <person name="Figueroa M."/>
        </authorList>
    </citation>
    <scope>NUCLEOTIDE SEQUENCE [LARGE SCALE GENOMIC DNA]</scope>
    <source>
        <strain evidence="1">21-0</strain>
        <strain evidence="2 4">Ug99</strain>
    </source>
</reference>
<protein>
    <submittedName>
        <fullName evidence="1">Uncharacterized protein</fullName>
    </submittedName>
</protein>
<evidence type="ECO:0000313" key="3">
    <source>
        <dbReference type="Proteomes" id="UP000324748"/>
    </source>
</evidence>
<gene>
    <name evidence="1" type="ORF">PGT21_010317</name>
    <name evidence="2" type="ORF">PGTUg99_036628</name>
</gene>
<dbReference type="EMBL" id="VDEP01000203">
    <property type="protein sequence ID" value="KAA1124910.1"/>
    <property type="molecule type" value="Genomic_DNA"/>
</dbReference>
<comment type="caution">
    <text evidence="1">The sequence shown here is derived from an EMBL/GenBank/DDBJ whole genome shotgun (WGS) entry which is preliminary data.</text>
</comment>
<evidence type="ECO:0000313" key="4">
    <source>
        <dbReference type="Proteomes" id="UP000325313"/>
    </source>
</evidence>